<name>A0A143QEQ5_RHOFA</name>
<dbReference type="Gene3D" id="1.10.10.10">
    <property type="entry name" value="Winged helix-like DNA-binding domain superfamily/Winged helix DNA-binding domain"/>
    <property type="match status" value="1"/>
</dbReference>
<dbReference type="InterPro" id="IPR004839">
    <property type="entry name" value="Aminotransferase_I/II_large"/>
</dbReference>
<dbReference type="CDD" id="cd07377">
    <property type="entry name" value="WHTH_GntR"/>
    <property type="match status" value="1"/>
</dbReference>
<evidence type="ECO:0000313" key="9">
    <source>
        <dbReference type="Proteomes" id="UP000076038"/>
    </source>
</evidence>
<dbReference type="GO" id="GO:0003700">
    <property type="term" value="F:DNA-binding transcription factor activity"/>
    <property type="evidence" value="ECO:0007669"/>
    <property type="project" value="InterPro"/>
</dbReference>
<dbReference type="Pfam" id="PF00155">
    <property type="entry name" value="Aminotran_1_2"/>
    <property type="match status" value="1"/>
</dbReference>
<dbReference type="PRINTS" id="PR00035">
    <property type="entry name" value="HTHGNTR"/>
</dbReference>
<organism evidence="8 9">
    <name type="scientific">Rhodococcoides fascians</name>
    <name type="common">Rhodococcus fascians</name>
    <dbReference type="NCBI Taxonomy" id="1828"/>
    <lineage>
        <taxon>Bacteria</taxon>
        <taxon>Bacillati</taxon>
        <taxon>Actinomycetota</taxon>
        <taxon>Actinomycetes</taxon>
        <taxon>Mycobacteriales</taxon>
        <taxon>Nocardiaceae</taxon>
        <taxon>Rhodococcoides</taxon>
    </lineage>
</organism>
<dbReference type="InterPro" id="IPR015421">
    <property type="entry name" value="PyrdxlP-dep_Trfase_major"/>
</dbReference>
<protein>
    <submittedName>
        <fullName evidence="8">HTH-type transcriptional regulatory protein GabR</fullName>
    </submittedName>
</protein>
<reference evidence="8 9" key="1">
    <citation type="journal article" date="2016" name="Genome Announc.">
        <title>Complete Genome and Plasmid Sequences for Rhodococcus fascians D188 and Draft Sequences for Rhodococcus Isolates PBTS 1 and PBTS 2.</title>
        <authorList>
            <person name="Stamler R.A."/>
            <person name="Vereecke D."/>
            <person name="Zhang Y."/>
            <person name="Schilkey F."/>
            <person name="Devitt N."/>
            <person name="Randall J.J."/>
        </authorList>
    </citation>
    <scope>NUCLEOTIDE SEQUENCE [LARGE SCALE GENOMIC DNA]</scope>
    <source>
        <strain evidence="8 9">PBTS2</strain>
    </source>
</reference>
<dbReference type="InterPro" id="IPR036390">
    <property type="entry name" value="WH_DNA-bd_sf"/>
</dbReference>
<dbReference type="InterPro" id="IPR015424">
    <property type="entry name" value="PyrdxlP-dep_Trfase"/>
</dbReference>
<evidence type="ECO:0000256" key="2">
    <source>
        <dbReference type="ARBA" id="ARBA00022898"/>
    </source>
</evidence>
<dbReference type="CDD" id="cd00609">
    <property type="entry name" value="AAT_like"/>
    <property type="match status" value="1"/>
</dbReference>
<evidence type="ECO:0000259" key="7">
    <source>
        <dbReference type="PROSITE" id="PS50949"/>
    </source>
</evidence>
<gene>
    <name evidence="8" type="primary">gabR</name>
    <name evidence="8" type="ORF">A3Q41_00042</name>
</gene>
<proteinExistence type="inferred from homology"/>
<keyword evidence="4" id="KW-0238">DNA-binding</keyword>
<dbReference type="GO" id="GO:0030170">
    <property type="term" value="F:pyridoxal phosphate binding"/>
    <property type="evidence" value="ECO:0007669"/>
    <property type="project" value="InterPro"/>
</dbReference>
<dbReference type="PROSITE" id="PS50949">
    <property type="entry name" value="HTH_GNTR"/>
    <property type="match status" value="1"/>
</dbReference>
<feature type="domain" description="HTH gntR-type" evidence="7">
    <location>
        <begin position="18"/>
        <end position="86"/>
    </location>
</feature>
<dbReference type="PATRIC" id="fig|1653479.3.peg.40"/>
<dbReference type="SMART" id="SM00345">
    <property type="entry name" value="HTH_GNTR"/>
    <property type="match status" value="1"/>
</dbReference>
<dbReference type="Gene3D" id="3.40.640.10">
    <property type="entry name" value="Type I PLP-dependent aspartate aminotransferase-like (Major domain)"/>
    <property type="match status" value="1"/>
</dbReference>
<comment type="similarity">
    <text evidence="1">In the C-terminal section; belongs to the class-I pyridoxal-phosphate-dependent aminotransferase family.</text>
</comment>
<keyword evidence="5" id="KW-0804">Transcription</keyword>
<feature type="region of interest" description="Disordered" evidence="6">
    <location>
        <begin position="93"/>
        <end position="115"/>
    </location>
</feature>
<keyword evidence="3" id="KW-0805">Transcription regulation</keyword>
<dbReference type="InterPro" id="IPR036388">
    <property type="entry name" value="WH-like_DNA-bd_sf"/>
</dbReference>
<keyword evidence="2" id="KW-0663">Pyridoxal phosphate</keyword>
<evidence type="ECO:0000256" key="1">
    <source>
        <dbReference type="ARBA" id="ARBA00005384"/>
    </source>
</evidence>
<sequence>MTLPPNALSIAIDRADRRTLPVQVADGIRAAIDRGELEPGVRLPSTRALSVEMGLARAVVEKAYEQLVAEGWLEARRGSGNYVRDVPHAVRSDHRLHRAQEGPPTTQRISLRPGIPWTPPRASDAWKRAWRDVGGSPPPGDYPDPAGSLDLRKRIADLLGRARGLHTTADSIVVTTGSIHGLDLTLGALSANVGVEHVLALENPGYRAAAALATHRGWSVHDVPVDREGLVVGELESAPPRTPAVYVTPSHQYPTGGLMPIGRRRALADWARSTGTTIIEDDYDSEFRYGIAPLTTVTELVPDRAVYLGTVSKTLGAGVRLGWMVAPPSMVERIADTRRAIGDFPSVPVQQAMTSLLRDGEWDRSVRTARRIYRARDRVVAAALAPFGELRGVGAGLHTVLVLDADVARDIAADCADNGVDLPTLAHSTRSPTTDGGIVVGYGSVADDRFERALRVLVDALEKRSVS</sequence>
<accession>A0A143QEQ5</accession>
<evidence type="ECO:0000256" key="5">
    <source>
        <dbReference type="ARBA" id="ARBA00023163"/>
    </source>
</evidence>
<dbReference type="PANTHER" id="PTHR46577:SF1">
    <property type="entry name" value="HTH-TYPE TRANSCRIPTIONAL REGULATORY PROTEIN GABR"/>
    <property type="match status" value="1"/>
</dbReference>
<reference evidence="9" key="2">
    <citation type="submission" date="2016-04" db="EMBL/GenBank/DDBJ databases">
        <title>Complete Genome and Plasmid Sequences for Rhodococcus fascians D188 and Draft Sequences for Rhodococcus spp. Isolates PBTS 1 and PBTS 2.</title>
        <authorList>
            <person name="Stamer R."/>
            <person name="Vereecke D."/>
            <person name="Zhang Y."/>
            <person name="Schilkey F."/>
            <person name="Devitt N."/>
            <person name="Randall J."/>
        </authorList>
    </citation>
    <scope>NUCLEOTIDE SEQUENCE [LARGE SCALE GENOMIC DNA]</scope>
    <source>
        <strain evidence="9">PBTS2</strain>
    </source>
</reference>
<dbReference type="Pfam" id="PF00392">
    <property type="entry name" value="GntR"/>
    <property type="match status" value="1"/>
</dbReference>
<dbReference type="KEGG" id="rhs:A3Q41_00042"/>
<dbReference type="AlphaFoldDB" id="A0A143QEQ5"/>
<dbReference type="RefSeq" id="WP_228139263.1">
    <property type="nucleotide sequence ID" value="NZ_CP015220.1"/>
</dbReference>
<dbReference type="GO" id="GO:0003677">
    <property type="term" value="F:DNA binding"/>
    <property type="evidence" value="ECO:0007669"/>
    <property type="project" value="UniProtKB-KW"/>
</dbReference>
<evidence type="ECO:0000256" key="4">
    <source>
        <dbReference type="ARBA" id="ARBA00023125"/>
    </source>
</evidence>
<evidence type="ECO:0000256" key="3">
    <source>
        <dbReference type="ARBA" id="ARBA00023015"/>
    </source>
</evidence>
<evidence type="ECO:0000313" key="8">
    <source>
        <dbReference type="EMBL" id="AMY21371.1"/>
    </source>
</evidence>
<dbReference type="PANTHER" id="PTHR46577">
    <property type="entry name" value="HTH-TYPE TRANSCRIPTIONAL REGULATORY PROTEIN GABR"/>
    <property type="match status" value="1"/>
</dbReference>
<evidence type="ECO:0000256" key="6">
    <source>
        <dbReference type="SAM" id="MobiDB-lite"/>
    </source>
</evidence>
<dbReference type="EMBL" id="CP015220">
    <property type="protein sequence ID" value="AMY21371.1"/>
    <property type="molecule type" value="Genomic_DNA"/>
</dbReference>
<dbReference type="InterPro" id="IPR000524">
    <property type="entry name" value="Tscrpt_reg_HTH_GntR"/>
</dbReference>
<dbReference type="SUPFAM" id="SSF53383">
    <property type="entry name" value="PLP-dependent transferases"/>
    <property type="match status" value="1"/>
</dbReference>
<dbReference type="SUPFAM" id="SSF46785">
    <property type="entry name" value="Winged helix' DNA-binding domain"/>
    <property type="match status" value="1"/>
</dbReference>
<keyword evidence="9" id="KW-1185">Reference proteome</keyword>
<dbReference type="Proteomes" id="UP000076038">
    <property type="component" value="Chromosome"/>
</dbReference>
<dbReference type="InterPro" id="IPR051446">
    <property type="entry name" value="HTH_trans_reg/aminotransferase"/>
</dbReference>